<dbReference type="Ensembl" id="ENSPMAT00000002613.1">
    <property type="protein sequence ID" value="ENSPMAP00000002601.1"/>
    <property type="gene ID" value="ENSPMAG00000002385.1"/>
</dbReference>
<dbReference type="GO" id="GO:0005576">
    <property type="term" value="C:extracellular region"/>
    <property type="evidence" value="ECO:0007669"/>
    <property type="project" value="UniProtKB-SubCell"/>
</dbReference>
<dbReference type="InterPro" id="IPR003599">
    <property type="entry name" value="Ig_sub"/>
</dbReference>
<keyword evidence="4" id="KW-0732">Signal</keyword>
<protein>
    <recommendedName>
        <fullName evidence="9">Ig-like domain-containing protein</fullName>
    </recommendedName>
</protein>
<feature type="domain" description="Ig-like" evidence="9">
    <location>
        <begin position="1"/>
        <end position="85"/>
    </location>
</feature>
<evidence type="ECO:0000256" key="6">
    <source>
        <dbReference type="ARBA" id="ARBA00023180"/>
    </source>
</evidence>
<dbReference type="InterPro" id="IPR007110">
    <property type="entry name" value="Ig-like_dom"/>
</dbReference>
<comment type="similarity">
    <text evidence="2">Belongs to the semaphorin family.</text>
</comment>
<evidence type="ECO:0000256" key="2">
    <source>
        <dbReference type="ARBA" id="ARBA00009492"/>
    </source>
</evidence>
<dbReference type="FunFam" id="2.60.40.10:FF:000030">
    <property type="entry name" value="Semaphorin 3F like"/>
    <property type="match status" value="1"/>
</dbReference>
<reference evidence="10" key="1">
    <citation type="submission" date="2025-08" db="UniProtKB">
        <authorList>
            <consortium name="Ensembl"/>
        </authorList>
    </citation>
    <scope>IDENTIFICATION</scope>
</reference>
<evidence type="ECO:0000256" key="3">
    <source>
        <dbReference type="ARBA" id="ARBA00022525"/>
    </source>
</evidence>
<evidence type="ECO:0000256" key="5">
    <source>
        <dbReference type="ARBA" id="ARBA00023157"/>
    </source>
</evidence>
<dbReference type="HOGENOM" id="CLU_1690853_0_0_1"/>
<dbReference type="InterPro" id="IPR036179">
    <property type="entry name" value="Ig-like_dom_sf"/>
</dbReference>
<dbReference type="GO" id="GO:0007411">
    <property type="term" value="P:axon guidance"/>
    <property type="evidence" value="ECO:0007669"/>
    <property type="project" value="TreeGrafter"/>
</dbReference>
<dbReference type="GO" id="GO:0045499">
    <property type="term" value="F:chemorepellent activity"/>
    <property type="evidence" value="ECO:0007669"/>
    <property type="project" value="TreeGrafter"/>
</dbReference>
<organism evidence="10">
    <name type="scientific">Petromyzon marinus</name>
    <name type="common">Sea lamprey</name>
    <dbReference type="NCBI Taxonomy" id="7757"/>
    <lineage>
        <taxon>Eukaryota</taxon>
        <taxon>Metazoa</taxon>
        <taxon>Chordata</taxon>
        <taxon>Craniata</taxon>
        <taxon>Vertebrata</taxon>
        <taxon>Cyclostomata</taxon>
        <taxon>Hyperoartia</taxon>
        <taxon>Petromyzontiformes</taxon>
        <taxon>Petromyzontidae</taxon>
        <taxon>Petromyzon</taxon>
    </lineage>
</organism>
<dbReference type="GO" id="GO:0001755">
    <property type="term" value="P:neural crest cell migration"/>
    <property type="evidence" value="ECO:0007669"/>
    <property type="project" value="TreeGrafter"/>
</dbReference>
<dbReference type="AlphaFoldDB" id="S4RBM0"/>
<sequence>GEHVEEKVVFGVESNATFLECRPKSRQASTTWLVQHPREEVWEEVKADDRVARTEHGLLIRRLQRRDAGKYYCRAREKSFSQTVTRVALRVLPGDLAESPDELGGRVKGQRDGPPPRKPPLRARYKDVMRLLGAPSPLGPDGYCEQLWRKRSAKGR</sequence>
<dbReference type="PANTHER" id="PTHR11036:SF20">
    <property type="entry name" value="SEMAPHORIN-3G"/>
    <property type="match status" value="1"/>
</dbReference>
<accession>S4RBM0</accession>
<proteinExistence type="inferred from homology"/>
<dbReference type="InterPro" id="IPR013151">
    <property type="entry name" value="Immunoglobulin_dom"/>
</dbReference>
<dbReference type="STRING" id="7757.ENSPMAP00000002601"/>
<dbReference type="PANTHER" id="PTHR11036">
    <property type="entry name" value="SEMAPHORIN"/>
    <property type="match status" value="1"/>
</dbReference>
<evidence type="ECO:0000256" key="8">
    <source>
        <dbReference type="SAM" id="MobiDB-lite"/>
    </source>
</evidence>
<dbReference type="SMART" id="SM00409">
    <property type="entry name" value="IG"/>
    <property type="match status" value="1"/>
</dbReference>
<dbReference type="GO" id="GO:0030335">
    <property type="term" value="P:positive regulation of cell migration"/>
    <property type="evidence" value="ECO:0007669"/>
    <property type="project" value="TreeGrafter"/>
</dbReference>
<dbReference type="GO" id="GO:0005886">
    <property type="term" value="C:plasma membrane"/>
    <property type="evidence" value="ECO:0007669"/>
    <property type="project" value="TreeGrafter"/>
</dbReference>
<evidence type="ECO:0000313" key="10">
    <source>
        <dbReference type="Ensembl" id="ENSPMAP00000002601.1"/>
    </source>
</evidence>
<feature type="region of interest" description="Disordered" evidence="8">
    <location>
        <begin position="95"/>
        <end position="122"/>
    </location>
</feature>
<dbReference type="SUPFAM" id="SSF48726">
    <property type="entry name" value="Immunoglobulin"/>
    <property type="match status" value="1"/>
</dbReference>
<dbReference type="InterPro" id="IPR013783">
    <property type="entry name" value="Ig-like_fold"/>
</dbReference>
<keyword evidence="7" id="KW-0393">Immunoglobulin domain</keyword>
<evidence type="ECO:0000256" key="4">
    <source>
        <dbReference type="ARBA" id="ARBA00022729"/>
    </source>
</evidence>
<evidence type="ECO:0000256" key="1">
    <source>
        <dbReference type="ARBA" id="ARBA00004613"/>
    </source>
</evidence>
<reference evidence="10" key="2">
    <citation type="submission" date="2025-09" db="UniProtKB">
        <authorList>
            <consortium name="Ensembl"/>
        </authorList>
    </citation>
    <scope>IDENTIFICATION</scope>
</reference>
<dbReference type="GO" id="GO:0030215">
    <property type="term" value="F:semaphorin receptor binding"/>
    <property type="evidence" value="ECO:0007669"/>
    <property type="project" value="InterPro"/>
</dbReference>
<comment type="subcellular location">
    <subcellularLocation>
        <location evidence="1">Secreted</location>
    </subcellularLocation>
</comment>
<keyword evidence="3" id="KW-0964">Secreted</keyword>
<dbReference type="InterPro" id="IPR027231">
    <property type="entry name" value="Semaphorin"/>
</dbReference>
<dbReference type="PROSITE" id="PS50835">
    <property type="entry name" value="IG_LIKE"/>
    <property type="match status" value="1"/>
</dbReference>
<dbReference type="Pfam" id="PF00047">
    <property type="entry name" value="ig"/>
    <property type="match status" value="1"/>
</dbReference>
<evidence type="ECO:0000259" key="9">
    <source>
        <dbReference type="PROSITE" id="PS50835"/>
    </source>
</evidence>
<dbReference type="Gene3D" id="2.60.40.10">
    <property type="entry name" value="Immunoglobulins"/>
    <property type="match status" value="1"/>
</dbReference>
<evidence type="ECO:0000256" key="7">
    <source>
        <dbReference type="ARBA" id="ARBA00023319"/>
    </source>
</evidence>
<keyword evidence="5" id="KW-1015">Disulfide bond</keyword>
<dbReference type="GeneTree" id="ENSGT00940000156681"/>
<dbReference type="CDD" id="cd05871">
    <property type="entry name" value="Ig_Sema3"/>
    <property type="match status" value="1"/>
</dbReference>
<name>S4RBM0_PETMA</name>
<dbReference type="GO" id="GO:0071526">
    <property type="term" value="P:semaphorin-plexin signaling pathway"/>
    <property type="evidence" value="ECO:0007669"/>
    <property type="project" value="TreeGrafter"/>
</dbReference>
<feature type="compositionally biased region" description="Basic and acidic residues" evidence="8">
    <location>
        <begin position="103"/>
        <end position="115"/>
    </location>
</feature>
<keyword evidence="6" id="KW-0325">Glycoprotein</keyword>